<evidence type="ECO:0000313" key="4">
    <source>
        <dbReference type="Proteomes" id="UP000093954"/>
    </source>
</evidence>
<comment type="caution">
    <text evidence="3">The sequence shown here is derived from an EMBL/GenBank/DDBJ whole genome shotgun (WGS) entry which is preliminary data.</text>
</comment>
<evidence type="ECO:0000259" key="2">
    <source>
        <dbReference type="Pfam" id="PF13524"/>
    </source>
</evidence>
<keyword evidence="4" id="KW-1185">Reference proteome</keyword>
<sequence length="327" mass="38246">MKVLFFQNHPMWIHGLPNGFQDLGHEVKVSGELTKENVEQMILNFKPDLVITIGWTNETVGEKVNWIRKYIKLYKITHIYWATEDPTHTFSFTLPLIQKMQPDFVFTICQERVDYYKKLGIKAAHLDFGFHPSVHYFTGVQDKYHCSIAVVANGYPKNLTLYPNHYRIQSIKTLIAPLVKENIRIDFFGWGWENLSFILGQDIPKEWIHGYLDYTLANQVYSSSDIILGIQNHRTQVTQRTYEILASRGFLITSDTPKIRSLFTPEKDLVVSSSPQETLDLVKYYLKEKDKCDEIRKQGQKSVSIHHYKYRAKEMLDILKIEKLLPV</sequence>
<dbReference type="RefSeq" id="WP_065078403.1">
    <property type="nucleotide sequence ID" value="NZ_LROS01000022.1"/>
</dbReference>
<dbReference type="InterPro" id="IPR055259">
    <property type="entry name" value="YkvP/CgeB_Glyco_trans-like"/>
</dbReference>
<feature type="domain" description="Spore protein YkvP N-terminal" evidence="1">
    <location>
        <begin position="3"/>
        <end position="109"/>
    </location>
</feature>
<evidence type="ECO:0000313" key="3">
    <source>
        <dbReference type="EMBL" id="OBR92844.1"/>
    </source>
</evidence>
<protein>
    <submittedName>
        <fullName evidence="3">Spore protein YkvP</fullName>
    </submittedName>
</protein>
<dbReference type="Pfam" id="PF13524">
    <property type="entry name" value="Glyco_trans_1_2"/>
    <property type="match status" value="1"/>
</dbReference>
<accession>A0A1A6AS00</accession>
<organism evidence="3 4">
    <name type="scientific">Clostridium ragsdalei P11</name>
    <dbReference type="NCBI Taxonomy" id="1353534"/>
    <lineage>
        <taxon>Bacteria</taxon>
        <taxon>Bacillati</taxon>
        <taxon>Bacillota</taxon>
        <taxon>Clostridia</taxon>
        <taxon>Eubacteriales</taxon>
        <taxon>Clostridiaceae</taxon>
        <taxon>Clostridium</taxon>
    </lineage>
</organism>
<dbReference type="AlphaFoldDB" id="A0A1A6AS00"/>
<dbReference type="EMBL" id="LROS01000022">
    <property type="protein sequence ID" value="OBR92844.1"/>
    <property type="molecule type" value="Genomic_DNA"/>
</dbReference>
<dbReference type="PATRIC" id="fig|1353534.3.peg.2175"/>
<name>A0A1A6AS00_9CLOT</name>
<proteinExistence type="predicted"/>
<evidence type="ECO:0000259" key="1">
    <source>
        <dbReference type="Pfam" id="PF12996"/>
    </source>
</evidence>
<gene>
    <name evidence="3" type="primary">ykvP_1</name>
    <name evidence="3" type="ORF">CLRAG_21370</name>
</gene>
<reference evidence="3 4" key="1">
    <citation type="journal article" date="2012" name="Front. Microbiol.">
        <title>Draft Genome Sequence of the Virulent Strain 01-B526 of the Fish Pathogen Aeromonas salmonicida.</title>
        <authorList>
            <person name="Charette S.J."/>
            <person name="Brochu F."/>
            <person name="Boyle B."/>
            <person name="Filion G."/>
            <person name="Tanaka K.H."/>
            <person name="Derome N."/>
        </authorList>
    </citation>
    <scope>NUCLEOTIDE SEQUENCE [LARGE SCALE GENOMIC DNA]</scope>
    <source>
        <strain evidence="3 4">P11</strain>
    </source>
</reference>
<feature type="domain" description="Spore protein YkvP/CgeB glycosyl transferase-like" evidence="2">
    <location>
        <begin position="173"/>
        <end position="317"/>
    </location>
</feature>
<dbReference type="Pfam" id="PF12996">
    <property type="entry name" value="DUF3880"/>
    <property type="match status" value="1"/>
</dbReference>
<dbReference type="SUPFAM" id="SSF53756">
    <property type="entry name" value="UDP-Glycosyltransferase/glycogen phosphorylase"/>
    <property type="match status" value="1"/>
</dbReference>
<dbReference type="InterPro" id="IPR024542">
    <property type="entry name" value="YkvP_N"/>
</dbReference>
<dbReference type="Proteomes" id="UP000093954">
    <property type="component" value="Unassembled WGS sequence"/>
</dbReference>